<gene>
    <name evidence="1" type="ORF">RhiXN_05879</name>
</gene>
<reference evidence="1" key="1">
    <citation type="submission" date="2020-05" db="EMBL/GenBank/DDBJ databases">
        <title>Evolutionary and genomic comparisons of hybrid uninucleate and nonhybrid Rhizoctonia fungi.</title>
        <authorList>
            <person name="Li C."/>
            <person name="Chen X."/>
        </authorList>
    </citation>
    <scope>NUCLEOTIDE SEQUENCE</scope>
    <source>
        <strain evidence="1">AG-1 IA</strain>
    </source>
</reference>
<name>A0A8H8NWL5_9AGAM</name>
<dbReference type="RefSeq" id="XP_043181127.1">
    <property type="nucleotide sequence ID" value="XM_043325695.1"/>
</dbReference>
<dbReference type="KEGG" id="rsx:RhiXN_05879"/>
<dbReference type="Pfam" id="PF11951">
    <property type="entry name" value="Fungal_trans_2"/>
    <property type="match status" value="1"/>
</dbReference>
<dbReference type="InterPro" id="IPR021858">
    <property type="entry name" value="Fun_TF"/>
</dbReference>
<accession>A0A8H8NWL5</accession>
<organism evidence="1 2">
    <name type="scientific">Rhizoctonia solani</name>
    <dbReference type="NCBI Taxonomy" id="456999"/>
    <lineage>
        <taxon>Eukaryota</taxon>
        <taxon>Fungi</taxon>
        <taxon>Dikarya</taxon>
        <taxon>Basidiomycota</taxon>
        <taxon>Agaricomycotina</taxon>
        <taxon>Agaricomycetes</taxon>
        <taxon>Cantharellales</taxon>
        <taxon>Ceratobasidiaceae</taxon>
        <taxon>Rhizoctonia</taxon>
    </lineage>
</organism>
<evidence type="ECO:0000313" key="1">
    <source>
        <dbReference type="EMBL" id="QRW20890.1"/>
    </source>
</evidence>
<dbReference type="GeneID" id="67028158"/>
<sequence>MAILSSPQFEDYILLNFGRMLDLSYFKPVKDQKQAMFKMTIARLRTSPITRWFALLDTKLCASVIEGTLQPQLYIDWIRDLEIIVKDKLVQDSPSKETRILLANWLSSPAQSQFKSSGTQRPYSCRPHTLTRTMARKCGLDLYPTTMDCTCAVAFGVPQQVEYDVSCTPLSSTPHPHEWIHGTPTEFLVLLAEINASRDGCPRARGWKDIEHELVTWMGRPTQHDETWESWMVVAWLAVQESWRLTLLAYLYLAVCGASSDEPRVQMCVSQILQVIGTVKKHESPHASIPFFIQYLIASKVGICASREKHRWIRNKMLNKTETKFWKVQVEEFVPVLEHLWHGAGSGGRPVRWCDYVYSREVIPIVL</sequence>
<dbReference type="EMBL" id="CP059663">
    <property type="protein sequence ID" value="QRW20890.1"/>
    <property type="molecule type" value="Genomic_DNA"/>
</dbReference>
<protein>
    <submittedName>
        <fullName evidence="1">Fungal specific transcription factor domain</fullName>
    </submittedName>
</protein>
<dbReference type="Proteomes" id="UP000650533">
    <property type="component" value="Chromosome 6"/>
</dbReference>
<dbReference type="AlphaFoldDB" id="A0A8H8NWL5"/>
<proteinExistence type="predicted"/>
<evidence type="ECO:0000313" key="2">
    <source>
        <dbReference type="Proteomes" id="UP000650533"/>
    </source>
</evidence>